<organism evidence="1 2">
    <name type="scientific">Dendrothele bispora (strain CBS 962.96)</name>
    <dbReference type="NCBI Taxonomy" id="1314807"/>
    <lineage>
        <taxon>Eukaryota</taxon>
        <taxon>Fungi</taxon>
        <taxon>Dikarya</taxon>
        <taxon>Basidiomycota</taxon>
        <taxon>Agaricomycotina</taxon>
        <taxon>Agaricomycetes</taxon>
        <taxon>Agaricomycetidae</taxon>
        <taxon>Agaricales</taxon>
        <taxon>Agaricales incertae sedis</taxon>
        <taxon>Dendrothele</taxon>
    </lineage>
</organism>
<accession>A0A4S8KW27</accession>
<name>A0A4S8KW27_DENBC</name>
<protein>
    <submittedName>
        <fullName evidence="1">Uncharacterized protein</fullName>
    </submittedName>
</protein>
<dbReference type="AlphaFoldDB" id="A0A4S8KW27"/>
<dbReference type="EMBL" id="ML179938">
    <property type="protein sequence ID" value="THU80119.1"/>
    <property type="molecule type" value="Genomic_DNA"/>
</dbReference>
<proteinExistence type="predicted"/>
<reference evidence="1 2" key="1">
    <citation type="journal article" date="2019" name="Nat. Ecol. Evol.">
        <title>Megaphylogeny resolves global patterns of mushroom evolution.</title>
        <authorList>
            <person name="Varga T."/>
            <person name="Krizsan K."/>
            <person name="Foldi C."/>
            <person name="Dima B."/>
            <person name="Sanchez-Garcia M."/>
            <person name="Sanchez-Ramirez S."/>
            <person name="Szollosi G.J."/>
            <person name="Szarkandi J.G."/>
            <person name="Papp V."/>
            <person name="Albert L."/>
            <person name="Andreopoulos W."/>
            <person name="Angelini C."/>
            <person name="Antonin V."/>
            <person name="Barry K.W."/>
            <person name="Bougher N.L."/>
            <person name="Buchanan P."/>
            <person name="Buyck B."/>
            <person name="Bense V."/>
            <person name="Catcheside P."/>
            <person name="Chovatia M."/>
            <person name="Cooper J."/>
            <person name="Damon W."/>
            <person name="Desjardin D."/>
            <person name="Finy P."/>
            <person name="Geml J."/>
            <person name="Haridas S."/>
            <person name="Hughes K."/>
            <person name="Justo A."/>
            <person name="Karasinski D."/>
            <person name="Kautmanova I."/>
            <person name="Kiss B."/>
            <person name="Kocsube S."/>
            <person name="Kotiranta H."/>
            <person name="LaButti K.M."/>
            <person name="Lechner B.E."/>
            <person name="Liimatainen K."/>
            <person name="Lipzen A."/>
            <person name="Lukacs Z."/>
            <person name="Mihaltcheva S."/>
            <person name="Morgado L.N."/>
            <person name="Niskanen T."/>
            <person name="Noordeloos M.E."/>
            <person name="Ohm R.A."/>
            <person name="Ortiz-Santana B."/>
            <person name="Ovrebo C."/>
            <person name="Racz N."/>
            <person name="Riley R."/>
            <person name="Savchenko A."/>
            <person name="Shiryaev A."/>
            <person name="Soop K."/>
            <person name="Spirin V."/>
            <person name="Szebenyi C."/>
            <person name="Tomsovsky M."/>
            <person name="Tulloss R.E."/>
            <person name="Uehling J."/>
            <person name="Grigoriev I.V."/>
            <person name="Vagvolgyi C."/>
            <person name="Papp T."/>
            <person name="Martin F.M."/>
            <person name="Miettinen O."/>
            <person name="Hibbett D.S."/>
            <person name="Nagy L.G."/>
        </authorList>
    </citation>
    <scope>NUCLEOTIDE SEQUENCE [LARGE SCALE GENOMIC DNA]</scope>
    <source>
        <strain evidence="1 2">CBS 962.96</strain>
    </source>
</reference>
<sequence length="101" mass="11580">MRTLQGPLTTVSLSNSPCISYPCTLKWKIYCTSSRAWHLITSLEHVSKKSKVRERRAQVNNFQVVIGFFLLGSGTSKREIEATTVNFKQHAHHDRFPLLLH</sequence>
<evidence type="ECO:0000313" key="2">
    <source>
        <dbReference type="Proteomes" id="UP000297245"/>
    </source>
</evidence>
<dbReference type="Proteomes" id="UP000297245">
    <property type="component" value="Unassembled WGS sequence"/>
</dbReference>
<keyword evidence="2" id="KW-1185">Reference proteome</keyword>
<evidence type="ECO:0000313" key="1">
    <source>
        <dbReference type="EMBL" id="THU80119.1"/>
    </source>
</evidence>
<gene>
    <name evidence="1" type="ORF">K435DRAFT_785568</name>
</gene>